<sequence length="244" mass="28221">MSTTNKRSLETPVDIGNITPYLPNLFVKARVTSKTSLKEWSKHSNNTERKGQLFSIQLLDSSGEIRMTFFAEECKKFYEKIEVGKVYDIRNASVKKALKKYNDIDHKYELNATKNTLVDHDDSTPAKSMKMSFNFQDLRTLLEATEQNCTDVIVIVKDMEEITEIYSREKNEMYKRRDIDIIDHTNTMVSLSLWGDHAIHFSGKVGQVIVLKRAKLNVYQEIVKLSTTNSTLIIYDYEGKEKKT</sequence>
<gene>
    <name evidence="1" type="ORF">QAD02_010406</name>
</gene>
<reference evidence="1" key="1">
    <citation type="submission" date="2023-04" db="EMBL/GenBank/DDBJ databases">
        <title>A chromosome-level genome assembly of the parasitoid wasp Eretmocerus hayati.</title>
        <authorList>
            <person name="Zhong Y."/>
            <person name="Liu S."/>
            <person name="Liu Y."/>
        </authorList>
    </citation>
    <scope>NUCLEOTIDE SEQUENCE</scope>
    <source>
        <strain evidence="1">ZJU_SS_LIU_2023</strain>
    </source>
</reference>
<name>A0ACC2NTM2_9HYME</name>
<keyword evidence="2" id="KW-1185">Reference proteome</keyword>
<dbReference type="EMBL" id="CM056742">
    <property type="protein sequence ID" value="KAJ8674620.1"/>
    <property type="molecule type" value="Genomic_DNA"/>
</dbReference>
<accession>A0ACC2NTM2</accession>
<dbReference type="Proteomes" id="UP001239111">
    <property type="component" value="Chromosome 2"/>
</dbReference>
<organism evidence="1 2">
    <name type="scientific">Eretmocerus hayati</name>
    <dbReference type="NCBI Taxonomy" id="131215"/>
    <lineage>
        <taxon>Eukaryota</taxon>
        <taxon>Metazoa</taxon>
        <taxon>Ecdysozoa</taxon>
        <taxon>Arthropoda</taxon>
        <taxon>Hexapoda</taxon>
        <taxon>Insecta</taxon>
        <taxon>Pterygota</taxon>
        <taxon>Neoptera</taxon>
        <taxon>Endopterygota</taxon>
        <taxon>Hymenoptera</taxon>
        <taxon>Apocrita</taxon>
        <taxon>Proctotrupomorpha</taxon>
        <taxon>Chalcidoidea</taxon>
        <taxon>Aphelinidae</taxon>
        <taxon>Aphelininae</taxon>
        <taxon>Eretmocerus</taxon>
    </lineage>
</organism>
<comment type="caution">
    <text evidence="1">The sequence shown here is derived from an EMBL/GenBank/DDBJ whole genome shotgun (WGS) entry which is preliminary data.</text>
</comment>
<protein>
    <submittedName>
        <fullName evidence="1">Uncharacterized protein</fullName>
    </submittedName>
</protein>
<proteinExistence type="predicted"/>
<evidence type="ECO:0000313" key="1">
    <source>
        <dbReference type="EMBL" id="KAJ8674620.1"/>
    </source>
</evidence>
<evidence type="ECO:0000313" key="2">
    <source>
        <dbReference type="Proteomes" id="UP001239111"/>
    </source>
</evidence>